<dbReference type="AlphaFoldDB" id="A0A9W4P5N3"/>
<evidence type="ECO:0000256" key="2">
    <source>
        <dbReference type="ARBA" id="ARBA00007529"/>
    </source>
</evidence>
<evidence type="ECO:0000256" key="1">
    <source>
        <dbReference type="ARBA" id="ARBA00001148"/>
    </source>
</evidence>
<organism evidence="4 5">
    <name type="scientific">Penicillium egyptiacum</name>
    <dbReference type="NCBI Taxonomy" id="1303716"/>
    <lineage>
        <taxon>Eukaryota</taxon>
        <taxon>Fungi</taxon>
        <taxon>Dikarya</taxon>
        <taxon>Ascomycota</taxon>
        <taxon>Pezizomycotina</taxon>
        <taxon>Eurotiomycetes</taxon>
        <taxon>Eurotiomycetidae</taxon>
        <taxon>Eurotiales</taxon>
        <taxon>Aspergillaceae</taxon>
        <taxon>Penicillium</taxon>
    </lineage>
</organism>
<reference evidence="4" key="1">
    <citation type="submission" date="2021-07" db="EMBL/GenBank/DDBJ databases">
        <authorList>
            <person name="Branca A.L. A."/>
        </authorList>
    </citation>
    <scope>NUCLEOTIDE SEQUENCE</scope>
</reference>
<gene>
    <name evidence="4" type="ORF">PEGY_LOCUS6808</name>
</gene>
<name>A0A9W4P5N3_9EURO</name>
<dbReference type="EC" id="4.2.1.77" evidence="3"/>
<dbReference type="InterPro" id="IPR008794">
    <property type="entry name" value="Pro_racemase_fam"/>
</dbReference>
<dbReference type="PANTHER" id="PTHR33442">
    <property type="entry name" value="TRANS-3-HYDROXY-L-PROLINE DEHYDRATASE"/>
    <property type="match status" value="1"/>
</dbReference>
<evidence type="ECO:0000313" key="4">
    <source>
        <dbReference type="EMBL" id="CAG8902525.1"/>
    </source>
</evidence>
<keyword evidence="5" id="KW-1185">Reference proteome</keyword>
<comment type="similarity">
    <text evidence="2">Belongs to the proline racemase family.</text>
</comment>
<protein>
    <recommendedName>
        <fullName evidence="3">trans-L-3-hydroxyproline dehydratase</fullName>
        <ecNumber evidence="3">4.2.1.77</ecNumber>
    </recommendedName>
</protein>
<dbReference type="PANTHER" id="PTHR33442:SF1">
    <property type="entry name" value="TRANS-3-HYDROXY-L-PROLINE DEHYDRATASE"/>
    <property type="match status" value="1"/>
</dbReference>
<comment type="caution">
    <text evidence="4">The sequence shown here is derived from an EMBL/GenBank/DDBJ whole genome shotgun (WGS) entry which is preliminary data.</text>
</comment>
<dbReference type="OrthoDB" id="6409228at2759"/>
<dbReference type="Proteomes" id="UP001154252">
    <property type="component" value="Unassembled WGS sequence"/>
</dbReference>
<proteinExistence type="inferred from homology"/>
<dbReference type="Pfam" id="PF05544">
    <property type="entry name" value="Pro_racemase"/>
    <property type="match status" value="1"/>
</dbReference>
<dbReference type="GO" id="GO:0050346">
    <property type="term" value="F:trans-L-3-hydroxyproline dehydratase activity"/>
    <property type="evidence" value="ECO:0007669"/>
    <property type="project" value="UniProtKB-EC"/>
</dbReference>
<dbReference type="Gene3D" id="3.10.310.10">
    <property type="entry name" value="Diaminopimelate Epimerase, Chain A, domain 1"/>
    <property type="match status" value="1"/>
</dbReference>
<dbReference type="EMBL" id="CAJVRC010000876">
    <property type="protein sequence ID" value="CAG8902525.1"/>
    <property type="molecule type" value="Genomic_DNA"/>
</dbReference>
<accession>A0A9W4P5N3</accession>
<comment type="catalytic activity">
    <reaction evidence="1">
        <text>trans-3-hydroxy-L-proline = 1-pyrroline-2-carboxylate + H2O</text>
        <dbReference type="Rhea" id="RHEA:10320"/>
        <dbReference type="ChEBI" id="CHEBI:15377"/>
        <dbReference type="ChEBI" id="CHEBI:39785"/>
        <dbReference type="ChEBI" id="CHEBI:57938"/>
        <dbReference type="EC" id="4.2.1.77"/>
    </reaction>
</comment>
<sequence>MVVDHEISFKPDGVDGAETGLCFFAEDQIDWSPTGSCVAARMALAHAKGTRQQVQTWAYNSLVSNHFNTGAFVASIVEEDVKIEGPNTKTDRSGVVVLVEGNA</sequence>
<evidence type="ECO:0000313" key="5">
    <source>
        <dbReference type="Proteomes" id="UP001154252"/>
    </source>
</evidence>
<dbReference type="SUPFAM" id="SSF54506">
    <property type="entry name" value="Diaminopimelate epimerase-like"/>
    <property type="match status" value="1"/>
</dbReference>
<evidence type="ECO:0000256" key="3">
    <source>
        <dbReference type="ARBA" id="ARBA00013105"/>
    </source>
</evidence>